<feature type="transmembrane region" description="Helical" evidence="1">
    <location>
        <begin position="271"/>
        <end position="292"/>
    </location>
</feature>
<feature type="transmembrane region" description="Helical" evidence="1">
    <location>
        <begin position="179"/>
        <end position="200"/>
    </location>
</feature>
<feature type="transmembrane region" description="Helical" evidence="1">
    <location>
        <begin position="114"/>
        <end position="133"/>
    </location>
</feature>
<comment type="caution">
    <text evidence="2">The sequence shown here is derived from an EMBL/GenBank/DDBJ whole genome shotgun (WGS) entry which is preliminary data.</text>
</comment>
<dbReference type="AlphaFoldDB" id="A0A2D0ABX0"/>
<dbReference type="STRING" id="46680.GCA_000807755_01434"/>
<keyword evidence="1" id="KW-1133">Transmembrane helix</keyword>
<feature type="transmembrane region" description="Helical" evidence="1">
    <location>
        <begin position="304"/>
        <end position="325"/>
    </location>
</feature>
<sequence>MLLVDRKALLTIPPLWRLGFRPFFLGGAVFALIGIAAWAAVLLDVLPAWQPLGGWLAWHRHEMLFGFAAAIIAGFLLTAVQTWTGRPGVSGKPLMVLSLVWLAARVGWLVGAPLWLVTVLELAFMPALAFFIGRSLWQVRQKRNYPVIAVLGLMTLADALVMAGIWAGNDTWQRGGALGALWLVAALMGLIGGRVIPFFTQRGLGRTTQVPAWNWLDNALLGGTMLAAVLSAIGIGLAPHPLVGLLFAALAVGHLIRLWRWYDNDYWGVPLLWSLHLAYLWMMLAPAGMALWHFSPTFNPSLAIHMLTVGGVGGLILAMIARVSLGHTGRPLQPPKSMSLAFGLLNLGGVARVLLVIWWPLGGLSIAAVCWVAAFLMFAWYYGPMFWKPRLDGQPG</sequence>
<dbReference type="EMBL" id="NJBA01000012">
    <property type="protein sequence ID" value="OWP47756.1"/>
    <property type="molecule type" value="Genomic_DNA"/>
</dbReference>
<organism evidence="2 3">
    <name type="scientific">Pseudomonas nitroreducens</name>
    <dbReference type="NCBI Taxonomy" id="46680"/>
    <lineage>
        <taxon>Bacteria</taxon>
        <taxon>Pseudomonadati</taxon>
        <taxon>Pseudomonadota</taxon>
        <taxon>Gammaproteobacteria</taxon>
        <taxon>Pseudomonadales</taxon>
        <taxon>Pseudomonadaceae</taxon>
        <taxon>Pseudomonas</taxon>
    </lineage>
</organism>
<feature type="transmembrane region" description="Helical" evidence="1">
    <location>
        <begin position="63"/>
        <end position="80"/>
    </location>
</feature>
<feature type="transmembrane region" description="Helical" evidence="1">
    <location>
        <begin position="20"/>
        <end position="43"/>
    </location>
</feature>
<feature type="transmembrane region" description="Helical" evidence="1">
    <location>
        <begin position="241"/>
        <end position="259"/>
    </location>
</feature>
<proteinExistence type="predicted"/>
<keyword evidence="1" id="KW-0812">Transmembrane</keyword>
<dbReference type="Proteomes" id="UP000198145">
    <property type="component" value="Unassembled WGS sequence"/>
</dbReference>
<keyword evidence="1" id="KW-0472">Membrane</keyword>
<evidence type="ECO:0000313" key="2">
    <source>
        <dbReference type="EMBL" id="OWP47756.1"/>
    </source>
</evidence>
<evidence type="ECO:0000313" key="3">
    <source>
        <dbReference type="Proteomes" id="UP000198145"/>
    </source>
</evidence>
<dbReference type="RefSeq" id="WP_088421481.1">
    <property type="nucleotide sequence ID" value="NZ_NJBA01000012.1"/>
</dbReference>
<feature type="transmembrane region" description="Helical" evidence="1">
    <location>
        <begin position="212"/>
        <end position="235"/>
    </location>
</feature>
<feature type="transmembrane region" description="Helical" evidence="1">
    <location>
        <begin position="364"/>
        <end position="382"/>
    </location>
</feature>
<evidence type="ECO:0000256" key="1">
    <source>
        <dbReference type="SAM" id="Phobius"/>
    </source>
</evidence>
<reference evidence="2 3" key="1">
    <citation type="submission" date="2017-06" db="EMBL/GenBank/DDBJ databases">
        <title>Draft genome of Pseudomonas nitroreducens DF05.</title>
        <authorList>
            <person name="Iyer R."/>
        </authorList>
    </citation>
    <scope>NUCLEOTIDE SEQUENCE [LARGE SCALE GENOMIC DNA]</scope>
    <source>
        <strain evidence="2 3">DF05</strain>
    </source>
</reference>
<protein>
    <submittedName>
        <fullName evidence="2">Short-chain dehydrogenase</fullName>
    </submittedName>
</protein>
<feature type="transmembrane region" description="Helical" evidence="1">
    <location>
        <begin position="145"/>
        <end position="167"/>
    </location>
</feature>
<feature type="transmembrane region" description="Helical" evidence="1">
    <location>
        <begin position="337"/>
        <end position="358"/>
    </location>
</feature>
<gene>
    <name evidence="2" type="ORF">CEG18_26705</name>
</gene>
<dbReference type="eggNOG" id="COG3213">
    <property type="taxonomic scope" value="Bacteria"/>
</dbReference>
<name>A0A2D0ABX0_PSENT</name>
<accession>A0A2D0ABX0</accession>
<dbReference type="InterPro" id="IPR010266">
    <property type="entry name" value="NnrS"/>
</dbReference>
<dbReference type="Pfam" id="PF05940">
    <property type="entry name" value="NnrS"/>
    <property type="match status" value="1"/>
</dbReference>